<reference evidence="2 3" key="1">
    <citation type="submission" date="2020-09" db="EMBL/GenBank/DDBJ databases">
        <title>Genome sequencing and assembly of Pontibacter sp.</title>
        <authorList>
            <person name="Chhetri G."/>
        </authorList>
    </citation>
    <scope>NUCLEOTIDE SEQUENCE [LARGE SCALE GENOMIC DNA]</scope>
    <source>
        <strain evidence="2 3">JH31</strain>
    </source>
</reference>
<comment type="caution">
    <text evidence="2">The sequence shown here is derived from an EMBL/GenBank/DDBJ whole genome shotgun (WGS) entry which is preliminary data.</text>
</comment>
<evidence type="ECO:0000313" key="2">
    <source>
        <dbReference type="EMBL" id="MBD1397189.1"/>
    </source>
</evidence>
<evidence type="ECO:0000313" key="3">
    <source>
        <dbReference type="Proteomes" id="UP000625551"/>
    </source>
</evidence>
<dbReference type="NCBIfam" id="TIGR04183">
    <property type="entry name" value="Por_Secre_tail"/>
    <property type="match status" value="1"/>
</dbReference>
<feature type="domain" description="Secretion system C-terminal sorting" evidence="1">
    <location>
        <begin position="185"/>
        <end position="254"/>
    </location>
</feature>
<evidence type="ECO:0000259" key="1">
    <source>
        <dbReference type="Pfam" id="PF18962"/>
    </source>
</evidence>
<gene>
    <name evidence="2" type="ORF">H9Q13_08440</name>
</gene>
<organism evidence="2 3">
    <name type="scientific">Pontibacter aquaedesilientis</name>
    <dbReference type="NCBI Taxonomy" id="2766980"/>
    <lineage>
        <taxon>Bacteria</taxon>
        <taxon>Pseudomonadati</taxon>
        <taxon>Bacteroidota</taxon>
        <taxon>Cytophagia</taxon>
        <taxon>Cytophagales</taxon>
        <taxon>Hymenobacteraceae</taxon>
        <taxon>Pontibacter</taxon>
    </lineage>
</organism>
<proteinExistence type="predicted"/>
<dbReference type="InterPro" id="IPR026444">
    <property type="entry name" value="Secre_tail"/>
</dbReference>
<dbReference type="Proteomes" id="UP000625551">
    <property type="component" value="Unassembled WGS sequence"/>
</dbReference>
<sequence length="262" mass="28976">MLATGTDSDGGITNVVSIGNTLPAWALLQPNGNIVVRQNQQPIQGTYDFVIRTTDAQGFTTDSPINLRINGQSPTIVPLPVELVYFTAVVRNNQVELEWLTASEQNNDRFEIERSLDAKKFEKVGSVSGKGTTSLKSKYQFTDRTQVQGTIYYRLKQIDSDGEFAYSKVLAVSAKSLANETSISVYPNPVSDQLNVTISVPITQDVEISLYDINGRKVIRKSHELKTGINNLKIPIQHLQSGLYILKITSIDSESAIRILKN</sequence>
<name>A0ABR7XFW4_9BACT</name>
<dbReference type="EMBL" id="JACXAJ010000002">
    <property type="protein sequence ID" value="MBD1397189.1"/>
    <property type="molecule type" value="Genomic_DNA"/>
</dbReference>
<protein>
    <submittedName>
        <fullName evidence="2">T9SS type A sorting domain-containing protein</fullName>
    </submittedName>
</protein>
<dbReference type="Pfam" id="PF18962">
    <property type="entry name" value="Por_Secre_tail"/>
    <property type="match status" value="1"/>
</dbReference>
<accession>A0ABR7XFW4</accession>
<keyword evidence="3" id="KW-1185">Reference proteome</keyword>
<dbReference type="Gene3D" id="2.60.40.10">
    <property type="entry name" value="Immunoglobulins"/>
    <property type="match status" value="1"/>
</dbReference>
<dbReference type="InterPro" id="IPR013783">
    <property type="entry name" value="Ig-like_fold"/>
</dbReference>